<dbReference type="RefSeq" id="WP_323448188.1">
    <property type="nucleotide sequence ID" value="NZ_BSBI01000007.1"/>
</dbReference>
<keyword evidence="3" id="KW-1185">Reference proteome</keyword>
<reference evidence="2 3" key="1">
    <citation type="submission" date="2022-10" db="EMBL/GenBank/DDBJ databases">
        <title>Draft genome sequence of Streptomyces sp. YSPA8.</title>
        <authorList>
            <person name="Moriuchi R."/>
            <person name="Dohra H."/>
            <person name="Yamamura H."/>
            <person name="Kodani S."/>
        </authorList>
    </citation>
    <scope>NUCLEOTIDE SEQUENCE [LARGE SCALE GENOMIC DNA]</scope>
    <source>
        <strain evidence="2 3">YSPA8</strain>
    </source>
</reference>
<accession>A0ABQ5P0L0</accession>
<proteinExistence type="predicted"/>
<gene>
    <name evidence="2" type="primary">aroH</name>
    <name evidence="2" type="ORF">SYYSPA8_17635</name>
</gene>
<sequence length="85" mass="8690">MAVGAVLGAVRRERDGAGHPGGRVGRNATARTVPHPTPGPARKPDVTGAVPRAVRMPAHVESGPDRSGTTHGYLGPAALRKDIAQ</sequence>
<organism evidence="2 3">
    <name type="scientific">Streptomyces yaizuensis</name>
    <dbReference type="NCBI Taxonomy" id="2989713"/>
    <lineage>
        <taxon>Bacteria</taxon>
        <taxon>Bacillati</taxon>
        <taxon>Actinomycetota</taxon>
        <taxon>Actinomycetes</taxon>
        <taxon>Kitasatosporales</taxon>
        <taxon>Streptomycetaceae</taxon>
        <taxon>Streptomyces</taxon>
    </lineage>
</organism>
<name>A0ABQ5P0L0_9ACTN</name>
<dbReference type="Proteomes" id="UP001291653">
    <property type="component" value="Unassembled WGS sequence"/>
</dbReference>
<evidence type="ECO:0000256" key="1">
    <source>
        <dbReference type="SAM" id="MobiDB-lite"/>
    </source>
</evidence>
<protein>
    <submittedName>
        <fullName evidence="2">Chorismate mutase</fullName>
    </submittedName>
</protein>
<evidence type="ECO:0000313" key="2">
    <source>
        <dbReference type="EMBL" id="GLF96146.1"/>
    </source>
</evidence>
<dbReference type="EMBL" id="BSBI01000007">
    <property type="protein sequence ID" value="GLF96146.1"/>
    <property type="molecule type" value="Genomic_DNA"/>
</dbReference>
<feature type="region of interest" description="Disordered" evidence="1">
    <location>
        <begin position="1"/>
        <end position="85"/>
    </location>
</feature>
<comment type="caution">
    <text evidence="2">The sequence shown here is derived from an EMBL/GenBank/DDBJ whole genome shotgun (WGS) entry which is preliminary data.</text>
</comment>
<evidence type="ECO:0000313" key="3">
    <source>
        <dbReference type="Proteomes" id="UP001291653"/>
    </source>
</evidence>